<keyword evidence="1" id="KW-0472">Membrane</keyword>
<comment type="caution">
    <text evidence="2">The sequence shown here is derived from an EMBL/GenBank/DDBJ whole genome shotgun (WGS) entry which is preliminary data.</text>
</comment>
<feature type="transmembrane region" description="Helical" evidence="1">
    <location>
        <begin position="7"/>
        <end position="27"/>
    </location>
</feature>
<organism evidence="2 3">
    <name type="scientific">Rosa chinensis</name>
    <name type="common">China rose</name>
    <dbReference type="NCBI Taxonomy" id="74649"/>
    <lineage>
        <taxon>Eukaryota</taxon>
        <taxon>Viridiplantae</taxon>
        <taxon>Streptophyta</taxon>
        <taxon>Embryophyta</taxon>
        <taxon>Tracheophyta</taxon>
        <taxon>Spermatophyta</taxon>
        <taxon>Magnoliopsida</taxon>
        <taxon>eudicotyledons</taxon>
        <taxon>Gunneridae</taxon>
        <taxon>Pentapetalae</taxon>
        <taxon>rosids</taxon>
        <taxon>fabids</taxon>
        <taxon>Rosales</taxon>
        <taxon>Rosaceae</taxon>
        <taxon>Rosoideae</taxon>
        <taxon>Rosoideae incertae sedis</taxon>
        <taxon>Rosa</taxon>
    </lineage>
</organism>
<evidence type="ECO:0000256" key="1">
    <source>
        <dbReference type="SAM" id="Phobius"/>
    </source>
</evidence>
<sequence>MTAFLHMVIVHISFFVGCIRICFFRLAFSLGWFNPFSVELGFMGPSIIMVLGLWYQLYGISVFFCGQGTGEELLHMVCGFGSWC</sequence>
<name>A0A2P6QQ30_ROSCH</name>
<dbReference type="Proteomes" id="UP000238479">
    <property type="component" value="Chromosome 4"/>
</dbReference>
<keyword evidence="1" id="KW-0812">Transmembrane</keyword>
<gene>
    <name evidence="2" type="ORF">RchiOBHm_Chr4g0389681</name>
</gene>
<dbReference type="EMBL" id="PDCK01000042">
    <property type="protein sequence ID" value="PRQ36281.1"/>
    <property type="molecule type" value="Genomic_DNA"/>
</dbReference>
<keyword evidence="3" id="KW-1185">Reference proteome</keyword>
<protein>
    <submittedName>
        <fullName evidence="2">Uncharacterized protein</fullName>
    </submittedName>
</protein>
<keyword evidence="1" id="KW-1133">Transmembrane helix</keyword>
<dbReference type="Gramene" id="PRQ36281">
    <property type="protein sequence ID" value="PRQ36281"/>
    <property type="gene ID" value="RchiOBHm_Chr4g0389681"/>
</dbReference>
<proteinExistence type="predicted"/>
<reference evidence="2 3" key="1">
    <citation type="journal article" date="2018" name="Nat. Genet.">
        <title>The Rosa genome provides new insights in the design of modern roses.</title>
        <authorList>
            <person name="Bendahmane M."/>
        </authorList>
    </citation>
    <scope>NUCLEOTIDE SEQUENCE [LARGE SCALE GENOMIC DNA]</scope>
    <source>
        <strain evidence="3">cv. Old Blush</strain>
    </source>
</reference>
<accession>A0A2P6QQ30</accession>
<evidence type="ECO:0000313" key="3">
    <source>
        <dbReference type="Proteomes" id="UP000238479"/>
    </source>
</evidence>
<dbReference type="AlphaFoldDB" id="A0A2P6QQ30"/>
<evidence type="ECO:0000313" key="2">
    <source>
        <dbReference type="EMBL" id="PRQ36281.1"/>
    </source>
</evidence>
<feature type="transmembrane region" description="Helical" evidence="1">
    <location>
        <begin position="47"/>
        <end position="66"/>
    </location>
</feature>